<organism evidence="1 2">
    <name type="scientific">Cesiribacter andamanensis AMV16</name>
    <dbReference type="NCBI Taxonomy" id="1279009"/>
    <lineage>
        <taxon>Bacteria</taxon>
        <taxon>Pseudomonadati</taxon>
        <taxon>Bacteroidota</taxon>
        <taxon>Cytophagia</taxon>
        <taxon>Cytophagales</taxon>
        <taxon>Cesiribacteraceae</taxon>
        <taxon>Cesiribacter</taxon>
    </lineage>
</organism>
<dbReference type="EMBL" id="AODQ01000104">
    <property type="protein sequence ID" value="EMR01575.1"/>
    <property type="molecule type" value="Genomic_DNA"/>
</dbReference>
<gene>
    <name evidence="1" type="ORF">ADICEAN_03280</name>
</gene>
<dbReference type="AlphaFoldDB" id="M7NIF4"/>
<accession>M7NIF4</accession>
<keyword evidence="2" id="KW-1185">Reference proteome</keyword>
<dbReference type="Proteomes" id="UP000011910">
    <property type="component" value="Unassembled WGS sequence"/>
</dbReference>
<proteinExistence type="predicted"/>
<name>M7NIF4_9BACT</name>
<protein>
    <submittedName>
        <fullName evidence="1">Uncharacterized protein</fullName>
    </submittedName>
</protein>
<evidence type="ECO:0000313" key="2">
    <source>
        <dbReference type="Proteomes" id="UP000011910"/>
    </source>
</evidence>
<comment type="caution">
    <text evidence="1">The sequence shown here is derived from an EMBL/GenBank/DDBJ whole genome shotgun (WGS) entry which is preliminary data.</text>
</comment>
<sequence length="113" mass="12032">MRTATQLYRIAGIKGDHPHGIAIFLPKQGHGAAVPGFGQGHIGIGLQGNVLAHALIYHVFYLLQLFIAELGKMAEVKAQAFIVYQRALLLHVLAQHAAQGGMQQVGSGMVILG</sequence>
<reference evidence="1 2" key="1">
    <citation type="journal article" date="2013" name="Genome Announc.">
        <title>Draft Genome Sequence of Cesiribacter andamanensis Strain AMV16T, Isolated from a Soil Sample from a Mud Volcano in the Andaman Islands, India.</title>
        <authorList>
            <person name="Shivaji S."/>
            <person name="Ara S."/>
            <person name="Begum Z."/>
            <person name="Srinivas T.N."/>
            <person name="Singh A."/>
            <person name="Kumar Pinnaka A."/>
        </authorList>
    </citation>
    <scope>NUCLEOTIDE SEQUENCE [LARGE SCALE GENOMIC DNA]</scope>
    <source>
        <strain evidence="1 2">AMV16</strain>
    </source>
</reference>
<evidence type="ECO:0000313" key="1">
    <source>
        <dbReference type="EMBL" id="EMR01575.1"/>
    </source>
</evidence>